<organism evidence="1 2">
    <name type="scientific">Peronosclerospora sorghi</name>
    <dbReference type="NCBI Taxonomy" id="230839"/>
    <lineage>
        <taxon>Eukaryota</taxon>
        <taxon>Sar</taxon>
        <taxon>Stramenopiles</taxon>
        <taxon>Oomycota</taxon>
        <taxon>Peronosporomycetes</taxon>
        <taxon>Peronosporales</taxon>
        <taxon>Peronosporaceae</taxon>
        <taxon>Peronosclerospora</taxon>
    </lineage>
</organism>
<keyword evidence="2" id="KW-1185">Reference proteome</keyword>
<evidence type="ECO:0000313" key="2">
    <source>
        <dbReference type="Proteomes" id="UP001163321"/>
    </source>
</evidence>
<proteinExistence type="predicted"/>
<name>A0ACC0WFI7_9STRA</name>
<gene>
    <name evidence="1" type="ORF">PsorP6_017204</name>
</gene>
<sequence>MMEEKLFGIQTRLYGDASTKASERFMSQDRALWVSNHRTRIDWMLLWCVAWRTRTLHRLRIVLKAPLRNIPIFGWAMQHFHFIFLQRRWVDDQVNLRKVLPYLTSTEPEASYLFFPEGTDLSESNLEKSVSFAIKNGLPPRRYSLYPRTKGWTFMLPLLRSQLTAIYDITMFYVDYAANERPSEKSLITGRVPRCIHFYIERVDISAVPGNSETDLATWLDKRFEQKECMLQAFYESNGKLPDGAQPLLLGELGSDRVILVIFWLVLIGIAIIDGWFGGGFSSLIAAFSIIAFYCIITAYGSGVDGYFLESRR</sequence>
<dbReference type="Proteomes" id="UP001163321">
    <property type="component" value="Chromosome 2"/>
</dbReference>
<evidence type="ECO:0000313" key="1">
    <source>
        <dbReference type="EMBL" id="KAI9917051.1"/>
    </source>
</evidence>
<protein>
    <submittedName>
        <fullName evidence="1">Uncharacterized protein</fullName>
    </submittedName>
</protein>
<accession>A0ACC0WFI7</accession>
<dbReference type="EMBL" id="CM047581">
    <property type="protein sequence ID" value="KAI9917051.1"/>
    <property type="molecule type" value="Genomic_DNA"/>
</dbReference>
<comment type="caution">
    <text evidence="1">The sequence shown here is derived from an EMBL/GenBank/DDBJ whole genome shotgun (WGS) entry which is preliminary data.</text>
</comment>
<reference evidence="1 2" key="1">
    <citation type="journal article" date="2022" name="bioRxiv">
        <title>The genome of the oomycete Peronosclerospora sorghi, a cosmopolitan pathogen of maize and sorghum, is inflated with dispersed pseudogenes.</title>
        <authorList>
            <person name="Fletcher K."/>
            <person name="Martin F."/>
            <person name="Isakeit T."/>
            <person name="Cavanaugh K."/>
            <person name="Magill C."/>
            <person name="Michelmore R."/>
        </authorList>
    </citation>
    <scope>NUCLEOTIDE SEQUENCE [LARGE SCALE GENOMIC DNA]</scope>
    <source>
        <strain evidence="1">P6</strain>
    </source>
</reference>